<dbReference type="Pfam" id="PF09357">
    <property type="entry name" value="RteC"/>
    <property type="match status" value="1"/>
</dbReference>
<protein>
    <submittedName>
        <fullName evidence="1">RteC protein</fullName>
    </submittedName>
</protein>
<gene>
    <name evidence="1" type="ORF">MgSA37_00093</name>
</gene>
<dbReference type="EMBL" id="AP017313">
    <property type="protein sequence ID" value="BAU51944.1"/>
    <property type="molecule type" value="Genomic_DNA"/>
</dbReference>
<dbReference type="RefSeq" id="WP_096349319.1">
    <property type="nucleotide sequence ID" value="NZ_AP017313.1"/>
</dbReference>
<dbReference type="Proteomes" id="UP000218263">
    <property type="component" value="Chromosome"/>
</dbReference>
<dbReference type="InterPro" id="IPR018534">
    <property type="entry name" value="Tet_reg_excision_RteC"/>
</dbReference>
<accession>A0A110AZF2</accession>
<evidence type="ECO:0000313" key="2">
    <source>
        <dbReference type="Proteomes" id="UP000218263"/>
    </source>
</evidence>
<reference evidence="1 2" key="1">
    <citation type="submission" date="2015-12" db="EMBL/GenBank/DDBJ databases">
        <title>Genome sequence of Mucilaginibacter gotjawali.</title>
        <authorList>
            <person name="Lee J.S."/>
            <person name="Lee K.C."/>
            <person name="Kim K.K."/>
            <person name="Lee B.W."/>
        </authorList>
    </citation>
    <scope>NUCLEOTIDE SEQUENCE [LARGE SCALE GENOMIC DNA]</scope>
    <source>
        <strain evidence="1 2">SA3-7</strain>
    </source>
</reference>
<dbReference type="OrthoDB" id="790983at2"/>
<keyword evidence="2" id="KW-1185">Reference proteome</keyword>
<organism evidence="1 2">
    <name type="scientific">Mucilaginibacter gotjawali</name>
    <dbReference type="NCBI Taxonomy" id="1550579"/>
    <lineage>
        <taxon>Bacteria</taxon>
        <taxon>Pseudomonadati</taxon>
        <taxon>Bacteroidota</taxon>
        <taxon>Sphingobacteriia</taxon>
        <taxon>Sphingobacteriales</taxon>
        <taxon>Sphingobacteriaceae</taxon>
        <taxon>Mucilaginibacter</taxon>
    </lineage>
</organism>
<dbReference type="KEGG" id="mgot:MgSA37_00093"/>
<evidence type="ECO:0000313" key="1">
    <source>
        <dbReference type="EMBL" id="BAU51944.1"/>
    </source>
</evidence>
<dbReference type="AlphaFoldDB" id="A0A110AZF2"/>
<name>A0A110AZF2_9SPHI</name>
<sequence>MNQHIEKLRSALFSELFEINETENPLEKLFSVSKLIESKLHELNQFLTTFKFPDEDEEILFFKITKPEMVALRIEEVMRYSLQVNKPIGTNEVQLKYFEDELKALQSFFRMNSFHYQYYRTGVNDLDRIYFLRNAAPLSMPLADVNESDWSVSTPVSLLFAKFIAYEHIQYFILEQITPLKYPELSLKAKNGVQVAEMKWTGDSINIVELAYGIWLTGQLNNGNASLNQIVRWLEAHLHVSIGVIQRRFIEIERRKRLSPTKYIDQMKEKIKQKIDSGNS</sequence>
<proteinExistence type="predicted"/>